<dbReference type="EMBL" id="ML119057">
    <property type="protein sequence ID" value="ROT37180.1"/>
    <property type="molecule type" value="Genomic_DNA"/>
</dbReference>
<name>A0A3N2PRU0_SODAK</name>
<accession>A0A3N2PRU0</accession>
<keyword evidence="2" id="KW-1185">Reference proteome</keyword>
<reference evidence="1 2" key="1">
    <citation type="journal article" date="2018" name="Mol. Ecol.">
        <title>The obligate alkalophilic soda-lake fungus Sodiomyces alkalinus has shifted to a protein diet.</title>
        <authorList>
            <person name="Grum-Grzhimaylo A.A."/>
            <person name="Falkoski D.L."/>
            <person name="van den Heuvel J."/>
            <person name="Valero-Jimenez C.A."/>
            <person name="Min B."/>
            <person name="Choi I.G."/>
            <person name="Lipzen A."/>
            <person name="Daum C.G."/>
            <person name="Aanen D.K."/>
            <person name="Tsang A."/>
            <person name="Henrissat B."/>
            <person name="Bilanenko E.N."/>
            <person name="de Vries R.P."/>
            <person name="van Kan J.A.L."/>
            <person name="Grigoriev I.V."/>
            <person name="Debets A.J.M."/>
        </authorList>
    </citation>
    <scope>NUCLEOTIDE SEQUENCE [LARGE SCALE GENOMIC DNA]</scope>
    <source>
        <strain evidence="1 2">F11</strain>
    </source>
</reference>
<evidence type="ECO:0000313" key="1">
    <source>
        <dbReference type="EMBL" id="ROT37180.1"/>
    </source>
</evidence>
<organism evidence="1 2">
    <name type="scientific">Sodiomyces alkalinus (strain CBS 110278 / VKM F-3762 / F11)</name>
    <name type="common">Alkaliphilic filamentous fungus</name>
    <dbReference type="NCBI Taxonomy" id="1314773"/>
    <lineage>
        <taxon>Eukaryota</taxon>
        <taxon>Fungi</taxon>
        <taxon>Dikarya</taxon>
        <taxon>Ascomycota</taxon>
        <taxon>Pezizomycotina</taxon>
        <taxon>Sordariomycetes</taxon>
        <taxon>Hypocreomycetidae</taxon>
        <taxon>Glomerellales</taxon>
        <taxon>Plectosphaerellaceae</taxon>
        <taxon>Sodiomyces</taxon>
    </lineage>
</organism>
<proteinExistence type="predicted"/>
<protein>
    <submittedName>
        <fullName evidence="1">Uncharacterized protein</fullName>
    </submittedName>
</protein>
<gene>
    <name evidence="1" type="ORF">SODALDRAFT_360866</name>
</gene>
<dbReference type="RefSeq" id="XP_028464986.1">
    <property type="nucleotide sequence ID" value="XM_028614318.1"/>
</dbReference>
<evidence type="ECO:0000313" key="2">
    <source>
        <dbReference type="Proteomes" id="UP000272025"/>
    </source>
</evidence>
<sequence>MTTSNPLPLAPWSLVRIGIQSRGWKFCTTTCDATQVMFMPPPFSRDFLTEKRRISHVFLPVVDVTKAILRSIPAEPAIATWQFLGMATYATRGRPESLGTWLMLRQSTIGSEAQSSTIYRLQIYNLSPGAVRCGAVGAPRHLPPDRLSRTPPQDYFDNLQFSLEHIPSWEIERVS</sequence>
<dbReference type="Proteomes" id="UP000272025">
    <property type="component" value="Unassembled WGS sequence"/>
</dbReference>
<dbReference type="GeneID" id="39582796"/>
<dbReference type="AlphaFoldDB" id="A0A3N2PRU0"/>